<feature type="region of interest" description="Disordered" evidence="7">
    <location>
        <begin position="1828"/>
        <end position="1855"/>
    </location>
</feature>
<dbReference type="InterPro" id="IPR051346">
    <property type="entry name" value="OTU_Deubiquitinase"/>
</dbReference>
<evidence type="ECO:0000256" key="4">
    <source>
        <dbReference type="ARBA" id="ARBA00022786"/>
    </source>
</evidence>
<sequence>MPPPRTCLELMFNHIVLPPRLPGQQDSSVHNIDRHITQHALNATKTLLGASKSDCRDVWDGVKISLELCHAVHANGHIDRFAVMEAFGKMDKDMGIILYIDKQNSALHIRQVKGDDGVEQVIIEAFEASPAAESVLQCQDALQCDFPGSAVSIQMARFEEQSFQERLAIFLDQASEERIERFAAKARKAGASLVEARDTPNPHLITQMLMTLLEAQGSQISTPKIRKRLRDDVCWTKAYVPWRRNPLYLVIRVCIQRLLYSLHGPEIGRMYYKFFICAIHAELLQESMGILSVESCHLLVAKLSRRLSKLEIERQSSREASYLVVENLFNSYGPWLEAVIQAATRIMEDEWVSFKNTVEKSVPSLPLRADPHDLRLKLPNSASHLHQLLSRWKRGYAEEALQSSSKNPDKGVCSPYNHFANRYYSLKRLETQLKDRFPLSAIVYRDDKCAALAKAIEHYLDEVSNLYDDCIERKSAMMVTLFQLWVVMDIYAVQQFPLLKEYRPPFPPEVLDILQLSKYEDLARLQDIQQYLKKRETQCRFKSLTLFSDPVRNCFADRYVRCSSDADRLQRLNRDIETASSAAKYRKKVELDRINEQYSSLSQRITSAICTRKRDPPGTGCTHCRLKKQRKKLQITAHEDFLPEESSKHAAVQRRAILFELAMPSCLAAYRDTSWRIIAKFGRPKDGMEASLPQPRVLLSRWDSLRPYVNHCELRFHLASTTKSFLVSHYKGSALPVTDAQILLPFGLRLSYYDTREERWASHLSSGFTFAHSFGIHQSILTLLGPENASEFAADADGPSSYKIMSVQNKSPGSLSAHEYMAYQNLLAGKASRWLSVLRELGSSNINFSSEATMHLFNYLAMQAGPSYEGERLRKVHAVFEDVTFCTRLANQIESLLQGISDNWRESFCMEALITFALRLCSLGPTQAATEGRRLLLTARQITLRWIHRIREDIGQAVDSEAAKQLSSYALLAGLLCKRTFEFDCDHLRDDSALETFLRACMAIPENMTLKPEQLPATTRGMLIRDIQMTVSIHGLLQSTIQRHPESLQLAISSVWPDTADRPRTYRPWRFISKSDIWMVSTATASDLSRPQLVHYHILEGHLLVDRKPVGKLPAEIRDADSVQELFGPQHLLVFPSALRDMTYVLSTLRSGHQIHFGLYEGKVVIRARVHGTVLQFVERTVFGTGIRADLPTPLLDEYFHWLDLGSGELEFRRRAHLWWYKRPGNWMLHVGVRQASRRQTLLVDPHSNVFHRIAGIFEHFESADRLVVFQPAKRNLSVELKRMDLDFTVNRNGILLCKQLRSEIDPSQDAGTWYGLQSKIVLRDNENHLCRSIIVPIGSIQYRRHDVHVLVRVVNDGRYGRYLIDNTLGRLECAPEPLLVFTKSQLHAFTSFPLSDTLTGRTGTEEALSCLTSAQSQPWTLLGPAQCTPLQTIARLTPVRKYYPSHLKRQQNVAWDENLTMTIQHDQYRPVIENILAKGERLSKFTSHNVYQLELEPGSAACLRERNYIRCHRFERPDAFPRPTIDCRDTLYDSRDKLERNNATSNVFEIVSILHNSPSQICTTTDLAQLLDGIPYITGYFEKFQNSSLSDLLGLDIGTEWGRLVNLCRDSNNQHLEAMFTLGTIAFAGNTNMGLLRSLAAICILKDAKDLKLPLHTGYSGFQLNDKPTQESLEMLMDRYPEILNNGTSFDGAYNSMAESEDLCRDECHALAEKLLQQWPCPQPSNINLTATHIDVNKALAMVQVEWLRLFKNFEFAQTLVAFQNVLNQYQGRSNPMTSEIPSPRLLRYSAPVRDVEIPTISDLFSKKGPTSFRLKHSSWSTLPRQEQFANSAADSSAHASNGTAQQKTKDSPEIEELTSIITKLASSKSAVRTAYAKNMKDSLAALQHQPTEHDMLEEIPTPINLPAIIFKVQNHLRKQLAEIRAFFADNDRRYKWLHAAQLWPCLIPVTVLQQLRSTNRYGFRSKIKQALLSYGLSITHVQQLLRIHDASLKNDAQRLQDEYNNPGHENWQPSEFPDWLLMEIEANMLIRKVQVAVARATILPASKSNSVLQLNMGQGKTSVIMPMVACVLANGRNLARLIVPKALLLQTAQIIQARLGGLVGREVCHVPFSRKTPTGVASVQEYRALHMESLGKCGIVLTTPEHLLSFKLCGLQCLSDSRLESARHIISTTDWLTRVCRDVVDESDFSLAVKTQLIYPSGSQLPLDGHPYRWKIAHALLNLAKEHLGEAQEEFPASFELVKRANDGFPFIHILRPDVESFIHQRLADDLCSGRTSILPTPAVGYQQALRSFISNGAVDQSVVTTAMQAFVEPEAIKKMFLLRGLLGHGILLQCLKKRWNVQYGLHPKRDPVAVPFHAKGVPSEQAEWGHPDVAIVLTYLSFYYSGLTLGQLRQSLQGLSDSDDPSSEYDRLTNYVKTLPESLRHWNLISTDDEGQLREAWTHLRYSVAFINYFLENMVFPIHARHFPQRLQMSGWDIPLFTTEGNSMLCKGSIPHALTTGFSGTNDNRGLLPLTIQQNDLPELFHTNAEVLTYLLQPRNRLYVLAAHSDGKRLSELQFIKKLHMMGIRILIDAGAHILELDNKGFVRKWMEIDYGAPAAVYFDTGSKPWVVDRNNKEVPLLASPFAGNLEDCLVYLDEAHTRGTDLKFPPFAKGALTLSLGQTKDHTVQAAMRLRQLGKSQSVVFIASPDVNQSILDVGRKTHKDKLDSADVVGWLLEQSCSSNENLQRLYLAQGYDFCRRVEAASTYKNFFSDQHHQQALLAEIIHQEQQTLEQLYMPKSVNWAVRADVHRPKIIQEFIRVLDQQRLDLDTSKVATFLEFTEVEQERELEAQVEEVRETQCPVFFQPLEFPGLHPAVLNFATTGELQGSSGYEPAFAALQRTALGKKYGVCSVGKSKLFVSTEFTRTIAGVRDGDWLDDFLVSAGLHINTDISLNYPQRPIHWILWSPITNAALVIIPEEAECLVQTMRTQKNTPTTHLLVYAAPFTRKMMLFNQLDFYALPPLDGDNRFPTALKIELGILSGRLYLDFDEYSATMRYLKMDSTCAIERSGNSTHTVLPVDKPDGFANDPLSFLQEWLAVTRKGREFGHTPLGYICQGRQLSKTHSIFNWGTTNMPMAEEMSRLQINDDNTSIDGREDSELSD</sequence>
<evidence type="ECO:0000256" key="5">
    <source>
        <dbReference type="ARBA" id="ARBA00022801"/>
    </source>
</evidence>
<evidence type="ECO:0000259" key="10">
    <source>
        <dbReference type="Pfam" id="PF20255"/>
    </source>
</evidence>
<dbReference type="GO" id="GO:0004843">
    <property type="term" value="F:cysteine-type deubiquitinase activity"/>
    <property type="evidence" value="ECO:0007669"/>
    <property type="project" value="UniProtKB-EC"/>
</dbReference>
<dbReference type="Pfam" id="PF12359">
    <property type="entry name" value="DUF3645"/>
    <property type="match status" value="1"/>
</dbReference>
<dbReference type="EC" id="3.4.19.12" evidence="2"/>
<accession>A0A5N7BQZ8</accession>
<dbReference type="SUPFAM" id="SSF52540">
    <property type="entry name" value="P-loop containing nucleoside triphosphate hydrolases"/>
    <property type="match status" value="1"/>
</dbReference>
<evidence type="ECO:0000256" key="3">
    <source>
        <dbReference type="ARBA" id="ARBA00022670"/>
    </source>
</evidence>
<comment type="catalytic activity">
    <reaction evidence="1">
        <text>Thiol-dependent hydrolysis of ester, thioester, amide, peptide and isopeptide bonds formed by the C-terminal Gly of ubiquitin (a 76-residue protein attached to proteins as an intracellular targeting signal).</text>
        <dbReference type="EC" id="3.4.19.12"/>
    </reaction>
</comment>
<dbReference type="Pfam" id="PF20255">
    <property type="entry name" value="DUF6606"/>
    <property type="match status" value="1"/>
</dbReference>
<feature type="compositionally biased region" description="Basic and acidic residues" evidence="7">
    <location>
        <begin position="3139"/>
        <end position="3148"/>
    </location>
</feature>
<dbReference type="InterPro" id="IPR046541">
    <property type="entry name" value="DUF6606"/>
</dbReference>
<evidence type="ECO:0000256" key="7">
    <source>
        <dbReference type="SAM" id="MobiDB-lite"/>
    </source>
</evidence>
<proteinExistence type="predicted"/>
<dbReference type="Pfam" id="PF12340">
    <property type="entry name" value="DUF3638"/>
    <property type="match status" value="1"/>
</dbReference>
<feature type="region of interest" description="Disordered" evidence="7">
    <location>
        <begin position="3129"/>
        <end position="3148"/>
    </location>
</feature>
<dbReference type="GO" id="GO:0006508">
    <property type="term" value="P:proteolysis"/>
    <property type="evidence" value="ECO:0007669"/>
    <property type="project" value="UniProtKB-KW"/>
</dbReference>
<organism evidence="11">
    <name type="scientific">Petromyces alliaceus</name>
    <name type="common">Aspergillus alliaceus</name>
    <dbReference type="NCBI Taxonomy" id="209559"/>
    <lineage>
        <taxon>Eukaryota</taxon>
        <taxon>Fungi</taxon>
        <taxon>Dikarya</taxon>
        <taxon>Ascomycota</taxon>
        <taxon>Pezizomycotina</taxon>
        <taxon>Eurotiomycetes</taxon>
        <taxon>Eurotiomycetidae</taxon>
        <taxon>Eurotiales</taxon>
        <taxon>Aspergillaceae</taxon>
        <taxon>Aspergillus</taxon>
        <taxon>Aspergillus subgen. Circumdati</taxon>
    </lineage>
</organism>
<dbReference type="EMBL" id="ML735392">
    <property type="protein sequence ID" value="KAE8384199.1"/>
    <property type="molecule type" value="Genomic_DNA"/>
</dbReference>
<evidence type="ECO:0000259" key="9">
    <source>
        <dbReference type="Pfam" id="PF12359"/>
    </source>
</evidence>
<evidence type="ECO:0000256" key="1">
    <source>
        <dbReference type="ARBA" id="ARBA00000707"/>
    </source>
</evidence>
<dbReference type="PANTHER" id="PTHR13367:SF33">
    <property type="entry name" value="P-LOOP CONTAINING NUCLEOSIDE TRIPHOSPHATE HYDROLASE PROTEIN"/>
    <property type="match status" value="1"/>
</dbReference>
<keyword evidence="3" id="KW-0645">Protease</keyword>
<evidence type="ECO:0000256" key="6">
    <source>
        <dbReference type="ARBA" id="ARBA00022807"/>
    </source>
</evidence>
<dbReference type="InterPro" id="IPR022099">
    <property type="entry name" value="DUF3638"/>
</dbReference>
<feature type="domain" description="DUF3638" evidence="8">
    <location>
        <begin position="2010"/>
        <end position="2232"/>
    </location>
</feature>
<dbReference type="Proteomes" id="UP000326877">
    <property type="component" value="Unassembled WGS sequence"/>
</dbReference>
<feature type="compositionally biased region" description="Low complexity" evidence="7">
    <location>
        <begin position="1831"/>
        <end position="1843"/>
    </location>
</feature>
<keyword evidence="6" id="KW-0788">Thiol protease</keyword>
<dbReference type="InterPro" id="IPR022105">
    <property type="entry name" value="DUF3645"/>
</dbReference>
<feature type="compositionally biased region" description="Polar residues" evidence="7">
    <location>
        <begin position="3129"/>
        <end position="3138"/>
    </location>
</feature>
<evidence type="ECO:0000256" key="2">
    <source>
        <dbReference type="ARBA" id="ARBA00012759"/>
    </source>
</evidence>
<dbReference type="InterPro" id="IPR027417">
    <property type="entry name" value="P-loop_NTPase"/>
</dbReference>
<gene>
    <name evidence="11" type="ORF">BDV23DRAFT_189450</name>
</gene>
<protein>
    <recommendedName>
        <fullName evidence="2">ubiquitinyl hydrolase 1</fullName>
        <ecNumber evidence="2">3.4.19.12</ecNumber>
    </recommendedName>
</protein>
<feature type="domain" description="DUF6606" evidence="10">
    <location>
        <begin position="11"/>
        <end position="285"/>
    </location>
</feature>
<keyword evidence="5" id="KW-0378">Hydrolase</keyword>
<feature type="domain" description="DUF3645" evidence="9">
    <location>
        <begin position="2349"/>
        <end position="2381"/>
    </location>
</feature>
<evidence type="ECO:0000259" key="8">
    <source>
        <dbReference type="Pfam" id="PF12340"/>
    </source>
</evidence>
<keyword evidence="4" id="KW-0833">Ubl conjugation pathway</keyword>
<evidence type="ECO:0000313" key="11">
    <source>
        <dbReference type="EMBL" id="KAE8384199.1"/>
    </source>
</evidence>
<name>A0A5N7BQZ8_PETAA</name>
<dbReference type="OrthoDB" id="3182339at2759"/>
<dbReference type="PANTHER" id="PTHR13367">
    <property type="entry name" value="UBIQUITIN THIOESTERASE"/>
    <property type="match status" value="1"/>
</dbReference>
<reference evidence="11" key="1">
    <citation type="submission" date="2019-04" db="EMBL/GenBank/DDBJ databases">
        <title>Friends and foes A comparative genomics studyof 23 Aspergillus species from section Flavi.</title>
        <authorList>
            <consortium name="DOE Joint Genome Institute"/>
            <person name="Kjaerbolling I."/>
            <person name="Vesth T."/>
            <person name="Frisvad J.C."/>
            <person name="Nybo J.L."/>
            <person name="Theobald S."/>
            <person name="Kildgaard S."/>
            <person name="Isbrandt T."/>
            <person name="Kuo A."/>
            <person name="Sato A."/>
            <person name="Lyhne E.K."/>
            <person name="Kogle M.E."/>
            <person name="Wiebenga A."/>
            <person name="Kun R.S."/>
            <person name="Lubbers R.J."/>
            <person name="Makela M.R."/>
            <person name="Barry K."/>
            <person name="Chovatia M."/>
            <person name="Clum A."/>
            <person name="Daum C."/>
            <person name="Haridas S."/>
            <person name="He G."/>
            <person name="LaButti K."/>
            <person name="Lipzen A."/>
            <person name="Mondo S."/>
            <person name="Riley R."/>
            <person name="Salamov A."/>
            <person name="Simmons B.A."/>
            <person name="Magnuson J.K."/>
            <person name="Henrissat B."/>
            <person name="Mortensen U.H."/>
            <person name="Larsen T.O."/>
            <person name="Devries R.P."/>
            <person name="Grigoriev I.V."/>
            <person name="Machida M."/>
            <person name="Baker S.E."/>
            <person name="Andersen M.R."/>
        </authorList>
    </citation>
    <scope>NUCLEOTIDE SEQUENCE [LARGE SCALE GENOMIC DNA]</scope>
    <source>
        <strain evidence="11">IBT 14317</strain>
    </source>
</reference>